<dbReference type="EMBL" id="JAVDYC010000001">
    <property type="protein sequence ID" value="MDR7326449.1"/>
    <property type="molecule type" value="Genomic_DNA"/>
</dbReference>
<dbReference type="Pfam" id="PF05901">
    <property type="entry name" value="Excalibur"/>
    <property type="match status" value="1"/>
</dbReference>
<feature type="chain" id="PRO_5042121150" description="Excalibur calcium-binding domain-containing protein" evidence="1">
    <location>
        <begin position="28"/>
        <end position="93"/>
    </location>
</feature>
<protein>
    <recommendedName>
        <fullName evidence="2">Excalibur calcium-binding domain-containing protein</fullName>
    </recommendedName>
</protein>
<sequence length="93" mass="9942">MSRTMRVLLVAALVGPGLALSAGTATAAPKKPPVYRNCAAMNADHPHGVAKYGAIDRVRGKTKPVTKFKVITAIYLANTHLDRDRDGVACEKR</sequence>
<organism evidence="3 4">
    <name type="scientific">Catenuloplanes niger</name>
    <dbReference type="NCBI Taxonomy" id="587534"/>
    <lineage>
        <taxon>Bacteria</taxon>
        <taxon>Bacillati</taxon>
        <taxon>Actinomycetota</taxon>
        <taxon>Actinomycetes</taxon>
        <taxon>Micromonosporales</taxon>
        <taxon>Micromonosporaceae</taxon>
        <taxon>Catenuloplanes</taxon>
    </lineage>
</organism>
<gene>
    <name evidence="3" type="ORF">J2S44_006699</name>
</gene>
<evidence type="ECO:0000313" key="4">
    <source>
        <dbReference type="Proteomes" id="UP001183629"/>
    </source>
</evidence>
<keyword evidence="1" id="KW-0732">Signal</keyword>
<feature type="signal peptide" evidence="1">
    <location>
        <begin position="1"/>
        <end position="27"/>
    </location>
</feature>
<evidence type="ECO:0000313" key="3">
    <source>
        <dbReference type="EMBL" id="MDR7326449.1"/>
    </source>
</evidence>
<name>A0AAE3ZUR2_9ACTN</name>
<dbReference type="Proteomes" id="UP001183629">
    <property type="component" value="Unassembled WGS sequence"/>
</dbReference>
<reference evidence="3 4" key="1">
    <citation type="submission" date="2023-07" db="EMBL/GenBank/DDBJ databases">
        <title>Sequencing the genomes of 1000 actinobacteria strains.</title>
        <authorList>
            <person name="Klenk H.-P."/>
        </authorList>
    </citation>
    <scope>NUCLEOTIDE SEQUENCE [LARGE SCALE GENOMIC DNA]</scope>
    <source>
        <strain evidence="3 4">DSM 44711</strain>
    </source>
</reference>
<accession>A0AAE3ZUR2</accession>
<comment type="caution">
    <text evidence="3">The sequence shown here is derived from an EMBL/GenBank/DDBJ whole genome shotgun (WGS) entry which is preliminary data.</text>
</comment>
<dbReference type="InterPro" id="IPR008613">
    <property type="entry name" value="Excalibur_Ca-bd_domain"/>
</dbReference>
<keyword evidence="4" id="KW-1185">Reference proteome</keyword>
<feature type="domain" description="Excalibur calcium-binding" evidence="2">
    <location>
        <begin position="34"/>
        <end position="91"/>
    </location>
</feature>
<dbReference type="AlphaFoldDB" id="A0AAE3ZUR2"/>
<dbReference type="RefSeq" id="WP_310422161.1">
    <property type="nucleotide sequence ID" value="NZ_JAVDYC010000001.1"/>
</dbReference>
<evidence type="ECO:0000256" key="1">
    <source>
        <dbReference type="SAM" id="SignalP"/>
    </source>
</evidence>
<evidence type="ECO:0000259" key="2">
    <source>
        <dbReference type="SMART" id="SM00894"/>
    </source>
</evidence>
<proteinExistence type="predicted"/>
<dbReference type="SMART" id="SM00894">
    <property type="entry name" value="Excalibur"/>
    <property type="match status" value="1"/>
</dbReference>